<evidence type="ECO:0000313" key="2">
    <source>
        <dbReference type="EMBL" id="MDN4492500.1"/>
    </source>
</evidence>
<protein>
    <recommendedName>
        <fullName evidence="4">Lipoprotein</fullName>
    </recommendedName>
</protein>
<evidence type="ECO:0000313" key="3">
    <source>
        <dbReference type="Proteomes" id="UP001172743"/>
    </source>
</evidence>
<dbReference type="EMBL" id="JAUHTQ010000002">
    <property type="protein sequence ID" value="MDN4492500.1"/>
    <property type="molecule type" value="Genomic_DNA"/>
</dbReference>
<gene>
    <name evidence="2" type="ORF">QYB95_03015</name>
</gene>
<organism evidence="2 3">
    <name type="scientific">Ureibacillus aquaedulcis</name>
    <dbReference type="NCBI Taxonomy" id="3058421"/>
    <lineage>
        <taxon>Bacteria</taxon>
        <taxon>Bacillati</taxon>
        <taxon>Bacillota</taxon>
        <taxon>Bacilli</taxon>
        <taxon>Bacillales</taxon>
        <taxon>Caryophanaceae</taxon>
        <taxon>Ureibacillus</taxon>
    </lineage>
</organism>
<accession>A0ABT8GM45</accession>
<sequence length="182" mass="21138">MRYLVLGSLLASILLSLLGCQQTTNHNSEGEMEDFVEPESSDRVKYTNPLREYMYYRTQAVINNDINILWDKYPDLKDNIDLELGVNAENEELKTLNADFDMLDANYNIEGFGRIKVKTINDNEVIVLLHGGIGYLRSDFEESGGELLIKVFLEYKDNDWKVVKTDEYTLPEYKEWMKEKSS</sequence>
<feature type="chain" id="PRO_5045055036" description="Lipoprotein" evidence="1">
    <location>
        <begin position="22"/>
        <end position="182"/>
    </location>
</feature>
<dbReference type="Proteomes" id="UP001172743">
    <property type="component" value="Unassembled WGS sequence"/>
</dbReference>
<dbReference type="PROSITE" id="PS51257">
    <property type="entry name" value="PROKAR_LIPOPROTEIN"/>
    <property type="match status" value="1"/>
</dbReference>
<keyword evidence="3" id="KW-1185">Reference proteome</keyword>
<keyword evidence="1" id="KW-0732">Signal</keyword>
<reference evidence="2" key="1">
    <citation type="submission" date="2023-07" db="EMBL/GenBank/DDBJ databases">
        <title>Ureibacillus sp. isolated from freshwater well.</title>
        <authorList>
            <person name="Kirdat K."/>
            <person name="Bhatt A."/>
            <person name="Teware R."/>
            <person name="Bhavsar Y."/>
            <person name="Yadav A."/>
        </authorList>
    </citation>
    <scope>NUCLEOTIDE SEQUENCE</scope>
    <source>
        <strain evidence="2">BA0131</strain>
    </source>
</reference>
<proteinExistence type="predicted"/>
<name>A0ABT8GM45_9BACL</name>
<feature type="signal peptide" evidence="1">
    <location>
        <begin position="1"/>
        <end position="21"/>
    </location>
</feature>
<comment type="caution">
    <text evidence="2">The sequence shown here is derived from an EMBL/GenBank/DDBJ whole genome shotgun (WGS) entry which is preliminary data.</text>
</comment>
<evidence type="ECO:0000256" key="1">
    <source>
        <dbReference type="SAM" id="SignalP"/>
    </source>
</evidence>
<evidence type="ECO:0008006" key="4">
    <source>
        <dbReference type="Google" id="ProtNLM"/>
    </source>
</evidence>
<dbReference type="RefSeq" id="WP_301136611.1">
    <property type="nucleotide sequence ID" value="NZ_JAUHTQ010000002.1"/>
</dbReference>